<feature type="transmembrane region" description="Helical" evidence="1">
    <location>
        <begin position="74"/>
        <end position="97"/>
    </location>
</feature>
<dbReference type="OrthoDB" id="9870761at2"/>
<keyword evidence="1" id="KW-1133">Transmembrane helix</keyword>
<evidence type="ECO:0000256" key="1">
    <source>
        <dbReference type="SAM" id="Phobius"/>
    </source>
</evidence>
<dbReference type="RefSeq" id="WP_116542839.1">
    <property type="nucleotide sequence ID" value="NZ_QEKI01000004.1"/>
</dbReference>
<dbReference type="Proteomes" id="UP000245466">
    <property type="component" value="Unassembled WGS sequence"/>
</dbReference>
<organism evidence="2 3">
    <name type="scientific">Pontibacter virosus</name>
    <dbReference type="NCBI Taxonomy" id="1765052"/>
    <lineage>
        <taxon>Bacteria</taxon>
        <taxon>Pseudomonadati</taxon>
        <taxon>Bacteroidota</taxon>
        <taxon>Cytophagia</taxon>
        <taxon>Cytophagales</taxon>
        <taxon>Hymenobacteraceae</taxon>
        <taxon>Pontibacter</taxon>
    </lineage>
</organism>
<sequence length="101" mass="11083">MVGFLLSRKTDFYFWTGILLGIATMANFGTAYTETGYAQGLFPVVSVILFLLSVTLASFYFWSQNRAASKLESGCFGGIATLIMLFNLGYNLLWVIASLLG</sequence>
<dbReference type="EMBL" id="QEKI01000004">
    <property type="protein sequence ID" value="PVY41791.1"/>
    <property type="molecule type" value="Genomic_DNA"/>
</dbReference>
<keyword evidence="1" id="KW-0472">Membrane</keyword>
<evidence type="ECO:0000313" key="3">
    <source>
        <dbReference type="Proteomes" id="UP000245466"/>
    </source>
</evidence>
<evidence type="ECO:0000313" key="2">
    <source>
        <dbReference type="EMBL" id="PVY41791.1"/>
    </source>
</evidence>
<protein>
    <submittedName>
        <fullName evidence="2">Uncharacterized protein</fullName>
    </submittedName>
</protein>
<comment type="caution">
    <text evidence="2">The sequence shown here is derived from an EMBL/GenBank/DDBJ whole genome shotgun (WGS) entry which is preliminary data.</text>
</comment>
<feature type="transmembrane region" description="Helical" evidence="1">
    <location>
        <begin position="41"/>
        <end position="62"/>
    </location>
</feature>
<keyword evidence="1" id="KW-0812">Transmembrane</keyword>
<feature type="transmembrane region" description="Helical" evidence="1">
    <location>
        <begin position="12"/>
        <end position="29"/>
    </location>
</feature>
<accession>A0A2U1AZN0</accession>
<dbReference type="AlphaFoldDB" id="A0A2U1AZN0"/>
<reference evidence="2 3" key="1">
    <citation type="submission" date="2018-04" db="EMBL/GenBank/DDBJ databases">
        <title>Genomic Encyclopedia of Type Strains, Phase IV (KMG-IV): sequencing the most valuable type-strain genomes for metagenomic binning, comparative biology and taxonomic classification.</title>
        <authorList>
            <person name="Goeker M."/>
        </authorList>
    </citation>
    <scope>NUCLEOTIDE SEQUENCE [LARGE SCALE GENOMIC DNA]</scope>
    <source>
        <strain evidence="2 3">DSM 100231</strain>
    </source>
</reference>
<gene>
    <name evidence="2" type="ORF">C8E01_104163</name>
</gene>
<proteinExistence type="predicted"/>
<name>A0A2U1AZN0_9BACT</name>
<keyword evidence="3" id="KW-1185">Reference proteome</keyword>